<reference evidence="11 12" key="1">
    <citation type="submission" date="2022-09" db="EMBL/GenBank/DDBJ databases">
        <authorList>
            <person name="Palmer J.M."/>
        </authorList>
    </citation>
    <scope>NUCLEOTIDE SEQUENCE [LARGE SCALE GENOMIC DNA]</scope>
    <source>
        <strain evidence="11 12">DSM 7382</strain>
    </source>
</reference>
<dbReference type="SUPFAM" id="SSF111352">
    <property type="entry name" value="Ammonium transporter"/>
    <property type="match status" value="1"/>
</dbReference>
<dbReference type="Proteomes" id="UP001385951">
    <property type="component" value="Unassembled WGS sequence"/>
</dbReference>
<gene>
    <name evidence="11" type="ORF">QCA50_013743</name>
</gene>
<accession>A0AAW0FP71</accession>
<evidence type="ECO:0000256" key="4">
    <source>
        <dbReference type="ARBA" id="ARBA00022692"/>
    </source>
</evidence>
<name>A0AAW0FP71_9APHY</name>
<evidence type="ECO:0000256" key="7">
    <source>
        <dbReference type="ARBA" id="ARBA00023177"/>
    </source>
</evidence>
<dbReference type="AlphaFoldDB" id="A0AAW0FP71"/>
<feature type="transmembrane region" description="Helical" evidence="8">
    <location>
        <begin position="252"/>
        <end position="273"/>
    </location>
</feature>
<keyword evidence="12" id="KW-1185">Reference proteome</keyword>
<dbReference type="NCBIfam" id="TIGR00836">
    <property type="entry name" value="amt"/>
    <property type="match status" value="1"/>
</dbReference>
<evidence type="ECO:0000313" key="12">
    <source>
        <dbReference type="Proteomes" id="UP001385951"/>
    </source>
</evidence>
<feature type="transmembrane region" description="Helical" evidence="8">
    <location>
        <begin position="63"/>
        <end position="81"/>
    </location>
</feature>
<dbReference type="InterPro" id="IPR018047">
    <property type="entry name" value="Ammonium_transpt_CS"/>
</dbReference>
<organism evidence="11 12">
    <name type="scientific">Cerrena zonata</name>
    <dbReference type="NCBI Taxonomy" id="2478898"/>
    <lineage>
        <taxon>Eukaryota</taxon>
        <taxon>Fungi</taxon>
        <taxon>Dikarya</taxon>
        <taxon>Basidiomycota</taxon>
        <taxon>Agaricomycotina</taxon>
        <taxon>Agaricomycetes</taxon>
        <taxon>Polyporales</taxon>
        <taxon>Cerrenaceae</taxon>
        <taxon>Cerrena</taxon>
    </lineage>
</organism>
<feature type="transmembrane region" description="Helical" evidence="8">
    <location>
        <begin position="184"/>
        <end position="205"/>
    </location>
</feature>
<dbReference type="InterPro" id="IPR001905">
    <property type="entry name" value="Ammonium_transpt"/>
</dbReference>
<dbReference type="FunFam" id="1.10.3430.10:FF:000003">
    <property type="entry name" value="Ammonium transporter"/>
    <property type="match status" value="1"/>
</dbReference>
<feature type="transmembrane region" description="Helical" evidence="8">
    <location>
        <begin position="280"/>
        <end position="297"/>
    </location>
</feature>
<feature type="region of interest" description="Disordered" evidence="9">
    <location>
        <begin position="450"/>
        <end position="492"/>
    </location>
</feature>
<keyword evidence="3 8" id="KW-0813">Transport</keyword>
<dbReference type="PANTHER" id="PTHR43029:SF10">
    <property type="entry name" value="AMMONIUM TRANSPORTER MEP2"/>
    <property type="match status" value="1"/>
</dbReference>
<feature type="transmembrane region" description="Helical" evidence="8">
    <location>
        <begin position="336"/>
        <end position="362"/>
    </location>
</feature>
<sequence>MVNVTYEPTSGSMVTTADDGTATTYDLGDIAWVLASTALVWLMIPGVGFFYSGLLRRKNALSMIWLSMMCIAVVSFQWFFWGYSLAFSETGNAYIGNLKYFGLKGVLAEPSIGSARIPALVFCVYQLMFAAITPMLAVGAFAERGRLGPVMVFVFIWSTIVYDPIACWTWNSNGWSFVMGGYDFAGGTPVHISSGTAALAISIYLGKRRGYGTERLAYKPHNTTYVVLGTVFLWFGWFGFNGGSALGANLRAVQACIVTNLAASVGGLTWMLWDYRLERKWSAVGFCSGSIAGLVAITPGSGFVGAPASVLFGFMAGTICNFATQLKFYLHYDDCLDIFASHAIGGIVGNLLTGLFAQASVAGFDGIADIPGGWLDHHYIQLAYQLADSMAGLGYSFVMTTIILWIMHYIPGLRLRADEESEILGIDDAEMGEFAYDYVGIDAGNAHDFHDDTHSHGDLPAASGGREPRHLHATGLPRSGSSEGSEVEKQHA</sequence>
<dbReference type="PROSITE" id="PS01219">
    <property type="entry name" value="AMMONIUM_TRANSP"/>
    <property type="match status" value="1"/>
</dbReference>
<feature type="transmembrane region" description="Helical" evidence="8">
    <location>
        <begin position="382"/>
        <end position="406"/>
    </location>
</feature>
<evidence type="ECO:0000256" key="5">
    <source>
        <dbReference type="ARBA" id="ARBA00022989"/>
    </source>
</evidence>
<dbReference type="InterPro" id="IPR024041">
    <property type="entry name" value="NH4_transpt_AmtB-like_dom"/>
</dbReference>
<comment type="caution">
    <text evidence="11">The sequence shown here is derived from an EMBL/GenBank/DDBJ whole genome shotgun (WGS) entry which is preliminary data.</text>
</comment>
<keyword evidence="7 8" id="KW-0924">Ammonia transport</keyword>
<feature type="transmembrane region" description="Helical" evidence="8">
    <location>
        <begin position="225"/>
        <end position="246"/>
    </location>
</feature>
<feature type="transmembrane region" description="Helical" evidence="8">
    <location>
        <begin position="117"/>
        <end position="138"/>
    </location>
</feature>
<evidence type="ECO:0000256" key="9">
    <source>
        <dbReference type="SAM" id="MobiDB-lite"/>
    </source>
</evidence>
<dbReference type="Gene3D" id="1.10.3430.10">
    <property type="entry name" value="Ammonium transporter AmtB like domains"/>
    <property type="match status" value="1"/>
</dbReference>
<comment type="similarity">
    <text evidence="2 8">Belongs to the ammonia transporter channel (TC 1.A.11.2) family.</text>
</comment>
<evidence type="ECO:0000256" key="1">
    <source>
        <dbReference type="ARBA" id="ARBA00004141"/>
    </source>
</evidence>
<feature type="domain" description="Ammonium transporter AmtB-like" evidence="10">
    <location>
        <begin position="31"/>
        <end position="436"/>
    </location>
</feature>
<dbReference type="GO" id="GO:0008519">
    <property type="term" value="F:ammonium channel activity"/>
    <property type="evidence" value="ECO:0007669"/>
    <property type="project" value="InterPro"/>
</dbReference>
<dbReference type="PANTHER" id="PTHR43029">
    <property type="entry name" value="AMMONIUM TRANSPORTER MEP2"/>
    <property type="match status" value="1"/>
</dbReference>
<feature type="transmembrane region" description="Helical" evidence="8">
    <location>
        <begin position="30"/>
        <end position="51"/>
    </location>
</feature>
<evidence type="ECO:0000256" key="2">
    <source>
        <dbReference type="ARBA" id="ARBA00005887"/>
    </source>
</evidence>
<evidence type="ECO:0000256" key="3">
    <source>
        <dbReference type="ARBA" id="ARBA00022448"/>
    </source>
</evidence>
<dbReference type="Pfam" id="PF00909">
    <property type="entry name" value="Ammonium_transp"/>
    <property type="match status" value="1"/>
</dbReference>
<feature type="transmembrane region" description="Helical" evidence="8">
    <location>
        <begin position="303"/>
        <end position="324"/>
    </location>
</feature>
<evidence type="ECO:0000259" key="10">
    <source>
        <dbReference type="Pfam" id="PF00909"/>
    </source>
</evidence>
<keyword evidence="6 8" id="KW-0472">Membrane</keyword>
<evidence type="ECO:0000256" key="6">
    <source>
        <dbReference type="ARBA" id="ARBA00023136"/>
    </source>
</evidence>
<dbReference type="EMBL" id="JASBNA010000032">
    <property type="protein sequence ID" value="KAK7683070.1"/>
    <property type="molecule type" value="Genomic_DNA"/>
</dbReference>
<dbReference type="GO" id="GO:0005886">
    <property type="term" value="C:plasma membrane"/>
    <property type="evidence" value="ECO:0007669"/>
    <property type="project" value="UniProtKB-SubCell"/>
</dbReference>
<proteinExistence type="inferred from homology"/>
<evidence type="ECO:0000313" key="11">
    <source>
        <dbReference type="EMBL" id="KAK7683070.1"/>
    </source>
</evidence>
<keyword evidence="4 8" id="KW-0812">Transmembrane</keyword>
<feature type="transmembrane region" description="Helical" evidence="8">
    <location>
        <begin position="150"/>
        <end position="172"/>
    </location>
</feature>
<dbReference type="InterPro" id="IPR029020">
    <property type="entry name" value="Ammonium/urea_transptr"/>
</dbReference>
<protein>
    <recommendedName>
        <fullName evidence="8">Ammonium transporter</fullName>
    </recommendedName>
</protein>
<evidence type="ECO:0000256" key="8">
    <source>
        <dbReference type="RuleBase" id="RU362002"/>
    </source>
</evidence>
<keyword evidence="5 8" id="KW-1133">Transmembrane helix</keyword>
<comment type="subcellular location">
    <subcellularLocation>
        <location evidence="8">Cell membrane</location>
        <topology evidence="8">Multi-pass membrane protein</topology>
    </subcellularLocation>
    <subcellularLocation>
        <location evidence="1">Membrane</location>
        <topology evidence="1">Multi-pass membrane protein</topology>
    </subcellularLocation>
</comment>